<dbReference type="Pfam" id="PF13620">
    <property type="entry name" value="CarboxypepD_reg"/>
    <property type="match status" value="1"/>
</dbReference>
<evidence type="ECO:0008006" key="5">
    <source>
        <dbReference type="Google" id="ProtNLM"/>
    </source>
</evidence>
<dbReference type="Gene3D" id="2.60.40.2700">
    <property type="match status" value="3"/>
</dbReference>
<evidence type="ECO:0000313" key="3">
    <source>
        <dbReference type="EMBL" id="MBM9459857.1"/>
    </source>
</evidence>
<proteinExistence type="predicted"/>
<reference evidence="3" key="1">
    <citation type="submission" date="2021-01" db="EMBL/GenBank/DDBJ databases">
        <title>Novel species in genus Nocardioides.</title>
        <authorList>
            <person name="Zhang G."/>
        </authorList>
    </citation>
    <scope>NUCLEOTIDE SEQUENCE</scope>
    <source>
        <strain evidence="3">Zg-536</strain>
    </source>
</reference>
<dbReference type="SUPFAM" id="SSF49452">
    <property type="entry name" value="Starch-binding domain-like"/>
    <property type="match status" value="1"/>
</dbReference>
<dbReference type="EMBL" id="JAERTX010000006">
    <property type="protein sequence ID" value="MBM9459857.1"/>
    <property type="molecule type" value="Genomic_DNA"/>
</dbReference>
<accession>A0A938Y0E6</accession>
<dbReference type="Gene3D" id="2.60.40.1120">
    <property type="entry name" value="Carboxypeptidase-like, regulatory domain"/>
    <property type="match status" value="2"/>
</dbReference>
<evidence type="ECO:0000256" key="2">
    <source>
        <dbReference type="SAM" id="SignalP"/>
    </source>
</evidence>
<keyword evidence="4" id="KW-1185">Reference proteome</keyword>
<dbReference type="InterPro" id="IPR008969">
    <property type="entry name" value="CarboxyPept-like_regulatory"/>
</dbReference>
<gene>
    <name evidence="3" type="ORF">JK386_08060</name>
</gene>
<comment type="caution">
    <text evidence="3">The sequence shown here is derived from an EMBL/GenBank/DDBJ whole genome shotgun (WGS) entry which is preliminary data.</text>
</comment>
<dbReference type="InterPro" id="IPR006311">
    <property type="entry name" value="TAT_signal"/>
</dbReference>
<keyword evidence="2" id="KW-0732">Signal</keyword>
<dbReference type="RefSeq" id="WP_205291172.1">
    <property type="nucleotide sequence ID" value="NZ_CP074406.1"/>
</dbReference>
<sequence>MSSAYRRHALAALTALSLALSLALGTLLLAPLAPAAHAVATGAITGVVKGKPAGGTASPLADAWVDLYRDTDGSTSWYAGRETDQQGRFTFSGLPEGTYQLHTSPEAHPGLQAEWYDNAWTRSSQITVAGGTVTLRDIVLEPAGWVSGRVTDQDGAPVPNAAVSISEDSMSGGHYVFADADGRYDTRTSPTYGGQTVAPLIARSYEVDTKGPDTYGIDDDVYARDTRSVTVPGGQGVVADLRITRLKTVVFTVRDSAGAPVTQAPVTLKIKRTATGGFEDPQYGPILTNDEGRFRVVEDTGLAFQLGFHPEAGADRGDVSEWWDGAEGAAKQADARALDFPASAPMRRDVTIELGPLTGPAPSVSGTPRAGSRLTATAGTWSPARPDLSYQWLRDGKVIAGATGAALDLTADHVGGRISVRVAATHDGRTVERTSLATAAVTPNPADPEDPVDPVDPVVLTPAVPAIAGVTRAGSTLTARPGTWTPATARLSYQWRANGVPIPGATQTTLRLTNTHAGKRITVTVTGVVTDAAGDQQAAATSRATLPVTGVLNGPKPKVSGKAKVGKKLKAKTGTWGPGKVRVTYQWLRNGKVIKGATKASYKLGKKDRGKRIQVRVTVRRSGYLTATAVSARTAKVKR</sequence>
<feature type="signal peptide" evidence="2">
    <location>
        <begin position="1"/>
        <end position="35"/>
    </location>
</feature>
<feature type="region of interest" description="Disordered" evidence="1">
    <location>
        <begin position="356"/>
        <end position="378"/>
    </location>
</feature>
<evidence type="ECO:0000256" key="1">
    <source>
        <dbReference type="SAM" id="MobiDB-lite"/>
    </source>
</evidence>
<dbReference type="AlphaFoldDB" id="A0A938Y0E6"/>
<dbReference type="GO" id="GO:0030246">
    <property type="term" value="F:carbohydrate binding"/>
    <property type="evidence" value="ECO:0007669"/>
    <property type="project" value="InterPro"/>
</dbReference>
<dbReference type="InterPro" id="IPR013784">
    <property type="entry name" value="Carb-bd-like_fold"/>
</dbReference>
<evidence type="ECO:0000313" key="4">
    <source>
        <dbReference type="Proteomes" id="UP000663791"/>
    </source>
</evidence>
<protein>
    <recommendedName>
        <fullName evidence="5">Alpha-amylase</fullName>
    </recommendedName>
</protein>
<dbReference type="PROSITE" id="PS51318">
    <property type="entry name" value="TAT"/>
    <property type="match status" value="1"/>
</dbReference>
<name>A0A938Y0E6_9ACTN</name>
<dbReference type="SUPFAM" id="SSF49464">
    <property type="entry name" value="Carboxypeptidase regulatory domain-like"/>
    <property type="match status" value="1"/>
</dbReference>
<feature type="chain" id="PRO_5037082300" description="Alpha-amylase" evidence="2">
    <location>
        <begin position="36"/>
        <end position="639"/>
    </location>
</feature>
<organism evidence="3 4">
    <name type="scientific">Nocardioides faecalis</name>
    <dbReference type="NCBI Taxonomy" id="2803858"/>
    <lineage>
        <taxon>Bacteria</taxon>
        <taxon>Bacillati</taxon>
        <taxon>Actinomycetota</taxon>
        <taxon>Actinomycetes</taxon>
        <taxon>Propionibacteriales</taxon>
        <taxon>Nocardioidaceae</taxon>
        <taxon>Nocardioides</taxon>
    </lineage>
</organism>
<dbReference type="Proteomes" id="UP000663791">
    <property type="component" value="Unassembled WGS sequence"/>
</dbReference>